<comment type="caution">
    <text evidence="1">The sequence shown here is derived from an EMBL/GenBank/DDBJ whole genome shotgun (WGS) entry which is preliminary data.</text>
</comment>
<dbReference type="PROSITE" id="PS51257">
    <property type="entry name" value="PROKAR_LIPOPROTEIN"/>
    <property type="match status" value="1"/>
</dbReference>
<dbReference type="Proteomes" id="UP000178490">
    <property type="component" value="Unassembled WGS sequence"/>
</dbReference>
<dbReference type="EMBL" id="MFRC01000061">
    <property type="protein sequence ID" value="OGH88571.1"/>
    <property type="molecule type" value="Genomic_DNA"/>
</dbReference>
<sequence length="180" mass="19520">MKNSNWFMVFFFLLFGCVAEDISSSVLVADSSSSGDTTKVESETKVVRLQQADVATSADQSVDTTPVDVPIDCTISCDDGIACTDDTCDTTIGQCVNTSKGWDCWPCESDEDCKLGMKTCQNDDLIHKDGYDICLPNKTCLVFHETEKCPDDGNPCTKEACTTEDDAVFCESTPIVGCKP</sequence>
<evidence type="ECO:0000313" key="2">
    <source>
        <dbReference type="Proteomes" id="UP000178490"/>
    </source>
</evidence>
<organism evidence="1 2">
    <name type="scientific">Candidatus Magasanikbacteria bacterium RIFOXYD2_FULL_36_9</name>
    <dbReference type="NCBI Taxonomy" id="1798707"/>
    <lineage>
        <taxon>Bacteria</taxon>
        <taxon>Candidatus Magasanikiibacteriota</taxon>
    </lineage>
</organism>
<protein>
    <submittedName>
        <fullName evidence="1">Uncharacterized protein</fullName>
    </submittedName>
</protein>
<reference evidence="1 2" key="1">
    <citation type="journal article" date="2016" name="Nat. Commun.">
        <title>Thousands of microbial genomes shed light on interconnected biogeochemical processes in an aquifer system.</title>
        <authorList>
            <person name="Anantharaman K."/>
            <person name="Brown C.T."/>
            <person name="Hug L.A."/>
            <person name="Sharon I."/>
            <person name="Castelle C.J."/>
            <person name="Probst A.J."/>
            <person name="Thomas B.C."/>
            <person name="Singh A."/>
            <person name="Wilkins M.J."/>
            <person name="Karaoz U."/>
            <person name="Brodie E.L."/>
            <person name="Williams K.H."/>
            <person name="Hubbard S.S."/>
            <person name="Banfield J.F."/>
        </authorList>
    </citation>
    <scope>NUCLEOTIDE SEQUENCE [LARGE SCALE GENOMIC DNA]</scope>
</reference>
<dbReference type="AlphaFoldDB" id="A0A1F6NXF7"/>
<accession>A0A1F6NXF7</accession>
<proteinExistence type="predicted"/>
<gene>
    <name evidence="1" type="ORF">A2537_00075</name>
</gene>
<name>A0A1F6NXF7_9BACT</name>
<evidence type="ECO:0000313" key="1">
    <source>
        <dbReference type="EMBL" id="OGH88571.1"/>
    </source>
</evidence>